<dbReference type="EMBL" id="CP001854">
    <property type="protein sequence ID" value="ADB48806.1"/>
    <property type="molecule type" value="Genomic_DNA"/>
</dbReference>
<comment type="similarity">
    <text evidence="1">Belongs to the glycosyl hydrolase 5 (cellulase A) family.</text>
</comment>
<keyword evidence="9" id="KW-1185">Reference proteome</keyword>
<evidence type="ECO:0000256" key="5">
    <source>
        <dbReference type="SAM" id="SignalP"/>
    </source>
</evidence>
<dbReference type="RefSeq" id="WP_012931859.1">
    <property type="nucleotide sequence ID" value="NC_013739.1"/>
</dbReference>
<dbReference type="Pfam" id="PF18564">
    <property type="entry name" value="Glyco_hydro_5_C"/>
    <property type="match status" value="1"/>
</dbReference>
<sequence length="661" mass="71782" precursor="true">MFKRTAARLGAAIVGPCLAALALAAPASAAPGYFGGADRYITYPDGRVFTPHGFNAVTTLPPLHPAFLGRDDARLLADLGFTGIRFGFEPEALEPDIGNVDMEYLGKFADYDRLLGSYGIGTFMVLNQDNYSRRCPLIAGLVGDGFPDWMLTPRTTTGVLTHEQCMAAWDSFHENAPAADGVGLRDHFVRWWEIAAERFKSHRNIIGYNVVNEPRQTTPERIRTLYQQTNAAIRRIDGDHLLFLEDEPASQYSPLPLPLRRADLGAVGYSDHNYCIETLFSTFYDAPIGDEMIDRCIGLNQRQLDQVIDYVGRERFPYYLGEFSATDELREQTALVDAADRAFAPWAVYAYNAQLDGSGPQQQRFLIDEQKPASLANAKPAKVDALVVPYPMAIAGTPQRWSFDRSTRVAQLTYSTQRAGGGSFAGEPKTVVFIPRAKYPTGYSVTVRGGKVTSDPTSPWLQVAADGGASDVSVTVTPRSDGVTRTPLEVDQCGYDLAPCGERPAPPEPPKPPVPPAPKPEPRSVPRTPARARLALTLRASRSRIARGQTVALTLVARNRSSQALSNVRTCLRLPAGVRVRTAARGARRGAACWTTRRLAARGTASARVVVELRGTVAARRRLTVRAGVSAAGAHSASAARTLVVTAVAPRARARPRAGGR</sequence>
<evidence type="ECO:0000313" key="9">
    <source>
        <dbReference type="Proteomes" id="UP000008229"/>
    </source>
</evidence>
<dbReference type="InterPro" id="IPR018087">
    <property type="entry name" value="Glyco_hydro_5_CS"/>
</dbReference>
<dbReference type="HOGENOM" id="CLU_414885_0_0_11"/>
<dbReference type="InterPro" id="IPR001547">
    <property type="entry name" value="Glyco_hydro_5"/>
</dbReference>
<protein>
    <submittedName>
        <fullName evidence="8">Glycoside hydrolase family 5</fullName>
    </submittedName>
</protein>
<evidence type="ECO:0000256" key="3">
    <source>
        <dbReference type="ARBA" id="ARBA00023295"/>
    </source>
</evidence>
<organism evidence="8 9">
    <name type="scientific">Conexibacter woesei (strain DSM 14684 / CCUG 47730 / CIP 108061 / JCM 11494 / NBRC 100937 / ID131577)</name>
    <dbReference type="NCBI Taxonomy" id="469383"/>
    <lineage>
        <taxon>Bacteria</taxon>
        <taxon>Bacillati</taxon>
        <taxon>Actinomycetota</taxon>
        <taxon>Thermoleophilia</taxon>
        <taxon>Solirubrobacterales</taxon>
        <taxon>Conexibacteraceae</taxon>
        <taxon>Conexibacter</taxon>
    </lineage>
</organism>
<dbReference type="Gene3D" id="3.20.20.80">
    <property type="entry name" value="Glycosidases"/>
    <property type="match status" value="1"/>
</dbReference>
<keyword evidence="3" id="KW-0326">Glycosidase</keyword>
<gene>
    <name evidence="8" type="ordered locus">Cwoe_0370</name>
</gene>
<evidence type="ECO:0000256" key="1">
    <source>
        <dbReference type="ARBA" id="ARBA00005641"/>
    </source>
</evidence>
<dbReference type="SUPFAM" id="SSF51445">
    <property type="entry name" value="(Trans)glycosidases"/>
    <property type="match status" value="1"/>
</dbReference>
<dbReference type="PANTHER" id="PTHR31308:SF3">
    <property type="entry name" value="ENDOGLYCOCERAMIDASE"/>
    <property type="match status" value="1"/>
</dbReference>
<dbReference type="InterPro" id="IPR052066">
    <property type="entry name" value="Glycosphingolipid_Hydrolases"/>
</dbReference>
<name>D3F735_CONWI</name>
<dbReference type="GO" id="GO:0000272">
    <property type="term" value="P:polysaccharide catabolic process"/>
    <property type="evidence" value="ECO:0007669"/>
    <property type="project" value="InterPro"/>
</dbReference>
<evidence type="ECO:0000259" key="7">
    <source>
        <dbReference type="Pfam" id="PF18564"/>
    </source>
</evidence>
<feature type="compositionally biased region" description="Pro residues" evidence="4">
    <location>
        <begin position="504"/>
        <end position="519"/>
    </location>
</feature>
<feature type="region of interest" description="Disordered" evidence="4">
    <location>
        <begin position="494"/>
        <end position="529"/>
    </location>
</feature>
<dbReference type="PANTHER" id="PTHR31308">
    <property type="match status" value="1"/>
</dbReference>
<reference evidence="9" key="2">
    <citation type="submission" date="2010-01" db="EMBL/GenBank/DDBJ databases">
        <title>The complete genome of Conexibacter woesei DSM 14684.</title>
        <authorList>
            <consortium name="US DOE Joint Genome Institute (JGI-PGF)"/>
            <person name="Lucas S."/>
            <person name="Copeland A."/>
            <person name="Lapidus A."/>
            <person name="Glavina del Rio T."/>
            <person name="Dalin E."/>
            <person name="Tice H."/>
            <person name="Bruce D."/>
            <person name="Goodwin L."/>
            <person name="Pitluck S."/>
            <person name="Kyrpides N."/>
            <person name="Mavromatis K."/>
            <person name="Ivanova N."/>
            <person name="Mikhailova N."/>
            <person name="Chertkov O."/>
            <person name="Brettin T."/>
            <person name="Detter J.C."/>
            <person name="Han C."/>
            <person name="Larimer F."/>
            <person name="Land M."/>
            <person name="Hauser L."/>
            <person name="Markowitz V."/>
            <person name="Cheng J.-F."/>
            <person name="Hugenholtz P."/>
            <person name="Woyke T."/>
            <person name="Wu D."/>
            <person name="Pukall R."/>
            <person name="Steenblock K."/>
            <person name="Schneider S."/>
            <person name="Klenk H.-P."/>
            <person name="Eisen J.A."/>
        </authorList>
    </citation>
    <scope>NUCLEOTIDE SEQUENCE [LARGE SCALE GENOMIC DNA]</scope>
    <source>
        <strain evidence="9">DSM 14684 / CIP 108061 / JCM 11494 / NBRC 100937 / ID131577</strain>
    </source>
</reference>
<dbReference type="GO" id="GO:0004553">
    <property type="term" value="F:hydrolase activity, hydrolyzing O-glycosyl compounds"/>
    <property type="evidence" value="ECO:0007669"/>
    <property type="project" value="InterPro"/>
</dbReference>
<evidence type="ECO:0000259" key="6">
    <source>
        <dbReference type="Pfam" id="PF00150"/>
    </source>
</evidence>
<dbReference type="PROSITE" id="PS00659">
    <property type="entry name" value="GLYCOSYL_HYDROL_F5"/>
    <property type="match status" value="1"/>
</dbReference>
<feature type="chain" id="PRO_5003043535" evidence="5">
    <location>
        <begin position="30"/>
        <end position="661"/>
    </location>
</feature>
<dbReference type="InterPro" id="IPR017853">
    <property type="entry name" value="GH"/>
</dbReference>
<keyword evidence="2 8" id="KW-0378">Hydrolase</keyword>
<feature type="domain" description="Glycoside hydrolase family 5" evidence="6">
    <location>
        <begin position="173"/>
        <end position="353"/>
    </location>
</feature>
<feature type="domain" description="Glycoside hydrolase family 5 C-terminal" evidence="7">
    <location>
        <begin position="389"/>
        <end position="476"/>
    </location>
</feature>
<proteinExistence type="inferred from homology"/>
<evidence type="ECO:0000256" key="2">
    <source>
        <dbReference type="ARBA" id="ARBA00022801"/>
    </source>
</evidence>
<dbReference type="GO" id="GO:1901136">
    <property type="term" value="P:carbohydrate derivative catabolic process"/>
    <property type="evidence" value="ECO:0007669"/>
    <property type="project" value="UniProtKB-ARBA"/>
</dbReference>
<keyword evidence="5" id="KW-0732">Signal</keyword>
<reference evidence="8 9" key="1">
    <citation type="journal article" date="2010" name="Stand. Genomic Sci.">
        <title>Complete genome sequence of Conexibacter woesei type strain (ID131577).</title>
        <authorList>
            <person name="Pukall R."/>
            <person name="Lapidus A."/>
            <person name="Glavina Del Rio T."/>
            <person name="Copeland A."/>
            <person name="Tice H."/>
            <person name="Cheng J.-F."/>
            <person name="Lucas S."/>
            <person name="Chen F."/>
            <person name="Nolan M."/>
            <person name="Bruce D."/>
            <person name="Goodwin L."/>
            <person name="Pitluck S."/>
            <person name="Mavromatis K."/>
            <person name="Ivanova N."/>
            <person name="Ovchinnikova G."/>
            <person name="Pati A."/>
            <person name="Chen A."/>
            <person name="Palaniappan K."/>
            <person name="Land M."/>
            <person name="Hauser L."/>
            <person name="Chang Y.-J."/>
            <person name="Jeffries C.D."/>
            <person name="Chain P."/>
            <person name="Meincke L."/>
            <person name="Sims D."/>
            <person name="Brettin T."/>
            <person name="Detter J.C."/>
            <person name="Rohde M."/>
            <person name="Goeker M."/>
            <person name="Bristow J."/>
            <person name="Eisen J.A."/>
            <person name="Markowitz V."/>
            <person name="Kyrpides N.C."/>
            <person name="Klenk H.-P."/>
            <person name="Hugenholtz P."/>
        </authorList>
    </citation>
    <scope>NUCLEOTIDE SEQUENCE [LARGE SCALE GENOMIC DNA]</scope>
    <source>
        <strain evidence="9">DSM 14684 / CIP 108061 / JCM 11494 / NBRC 100937 / ID131577</strain>
    </source>
</reference>
<dbReference type="Pfam" id="PF00150">
    <property type="entry name" value="Cellulase"/>
    <property type="match status" value="1"/>
</dbReference>
<evidence type="ECO:0000256" key="4">
    <source>
        <dbReference type="SAM" id="MobiDB-lite"/>
    </source>
</evidence>
<evidence type="ECO:0000313" key="8">
    <source>
        <dbReference type="EMBL" id="ADB48806.1"/>
    </source>
</evidence>
<dbReference type="KEGG" id="cwo:Cwoe_0370"/>
<accession>D3F735</accession>
<dbReference type="Proteomes" id="UP000008229">
    <property type="component" value="Chromosome"/>
</dbReference>
<dbReference type="Gene3D" id="2.60.40.1180">
    <property type="entry name" value="Golgi alpha-mannosidase II"/>
    <property type="match status" value="1"/>
</dbReference>
<dbReference type="InterPro" id="IPR041036">
    <property type="entry name" value="GH5_C"/>
</dbReference>
<dbReference type="STRING" id="469383.Cwoe_0370"/>
<feature type="signal peptide" evidence="5">
    <location>
        <begin position="1"/>
        <end position="29"/>
    </location>
</feature>
<dbReference type="CAZy" id="GH5">
    <property type="family name" value="Glycoside Hydrolase Family 5"/>
</dbReference>
<dbReference type="eggNOG" id="COG2730">
    <property type="taxonomic scope" value="Bacteria"/>
</dbReference>
<dbReference type="AlphaFoldDB" id="D3F735"/>
<dbReference type="OrthoDB" id="4771662at2"/>
<dbReference type="InterPro" id="IPR013780">
    <property type="entry name" value="Glyco_hydro_b"/>
</dbReference>
<dbReference type="GO" id="GO:0016042">
    <property type="term" value="P:lipid catabolic process"/>
    <property type="evidence" value="ECO:0007669"/>
    <property type="project" value="UniProtKB-ARBA"/>
</dbReference>